<dbReference type="EMBL" id="MEXL01000022">
    <property type="protein sequence ID" value="OGD02739.1"/>
    <property type="molecule type" value="Genomic_DNA"/>
</dbReference>
<reference evidence="2 3" key="1">
    <citation type="journal article" date="2016" name="Nat. Commun.">
        <title>Thousands of microbial genomes shed light on interconnected biogeochemical processes in an aquifer system.</title>
        <authorList>
            <person name="Anantharaman K."/>
            <person name="Brown C.T."/>
            <person name="Hug L.A."/>
            <person name="Sharon I."/>
            <person name="Castelle C.J."/>
            <person name="Probst A.J."/>
            <person name="Thomas B.C."/>
            <person name="Singh A."/>
            <person name="Wilkins M.J."/>
            <person name="Karaoz U."/>
            <person name="Brodie E.L."/>
            <person name="Williams K.H."/>
            <person name="Hubbard S.S."/>
            <person name="Banfield J.F."/>
        </authorList>
    </citation>
    <scope>NUCLEOTIDE SEQUENCE [LARGE SCALE GENOMIC DNA]</scope>
</reference>
<accession>A0A1F4Z8Q5</accession>
<feature type="non-terminal residue" evidence="2">
    <location>
        <position position="255"/>
    </location>
</feature>
<dbReference type="AlphaFoldDB" id="A0A1F4Z8Q5"/>
<proteinExistence type="predicted"/>
<dbReference type="Pfam" id="PF21068">
    <property type="entry name" value="ATPgraspMvdD"/>
    <property type="match status" value="1"/>
</dbReference>
<name>A0A1F4Z8Q5_9BACT</name>
<dbReference type="SUPFAM" id="SSF56059">
    <property type="entry name" value="Glutathione synthetase ATP-binding domain-like"/>
    <property type="match status" value="1"/>
</dbReference>
<dbReference type="Proteomes" id="UP000178993">
    <property type="component" value="Unassembled WGS sequence"/>
</dbReference>
<organism evidence="2 3">
    <name type="scientific">Candidatus Amesbacteria bacterium RIFCSPHIGHO2_12_FULL_48_14</name>
    <dbReference type="NCBI Taxonomy" id="1797257"/>
    <lineage>
        <taxon>Bacteria</taxon>
        <taxon>Candidatus Amesiibacteriota</taxon>
    </lineage>
</organism>
<comment type="caution">
    <text evidence="2">The sequence shown here is derived from an EMBL/GenBank/DDBJ whole genome shotgun (WGS) entry which is preliminary data.</text>
</comment>
<evidence type="ECO:0000259" key="1">
    <source>
        <dbReference type="Pfam" id="PF21068"/>
    </source>
</evidence>
<evidence type="ECO:0000313" key="2">
    <source>
        <dbReference type="EMBL" id="OGD02739.1"/>
    </source>
</evidence>
<dbReference type="InterPro" id="IPR048936">
    <property type="entry name" value="MvdD-like_ATPgrasp"/>
</dbReference>
<feature type="domain" description="MvdD-like pre-ATP grasp" evidence="1">
    <location>
        <begin position="3"/>
        <end position="105"/>
    </location>
</feature>
<evidence type="ECO:0000313" key="3">
    <source>
        <dbReference type="Proteomes" id="UP000178993"/>
    </source>
</evidence>
<protein>
    <recommendedName>
        <fullName evidence="1">MvdD-like pre-ATP grasp domain-containing protein</fullName>
    </recommendedName>
</protein>
<sequence>MGLVTEYFERWKVNFFRLNVDKYPKEITVSFDPISGEGELKNSKGKNVLVQDITSCWYYHLPEPNISSKIKGKSNREFAVGEAKAGLGGLWRILDNRFWINHPKNLSAGALYKLKQLEVARKVGFEVPRSLVTNDPEVAERFFDNGFTKVILKMMGSPPEVRGMPHVFTTIVTRNDIQLNRDSIKLTPILFQEFIEKKFEMRITIVGRDVFPAALYTQDDPKARVDWKLGKLTKFKHEKLDLPLDIKKKCLQFME</sequence>
<gene>
    <name evidence="2" type="ORF">A3E17_02935</name>
</gene>